<proteinExistence type="predicted"/>
<gene>
    <name evidence="1" type="ORF">ADIS_3950</name>
</gene>
<protein>
    <submittedName>
        <fullName evidence="1">Uncharacterized protein</fullName>
    </submittedName>
</protein>
<keyword evidence="2" id="KW-1185">Reference proteome</keyword>
<reference evidence="1 2" key="1">
    <citation type="submission" date="2013-02" db="EMBL/GenBank/DDBJ databases">
        <title>A novel strain isolated from Lonar lake, Maharashtra, India.</title>
        <authorList>
            <person name="Singh A."/>
        </authorList>
    </citation>
    <scope>NUCLEOTIDE SEQUENCE [LARGE SCALE GENOMIC DNA]</scope>
    <source>
        <strain evidence="1 2">AK24</strain>
    </source>
</reference>
<dbReference type="EMBL" id="AQHR01000104">
    <property type="protein sequence ID" value="EON75547.1"/>
    <property type="molecule type" value="Genomic_DNA"/>
</dbReference>
<name>R7ZN94_9BACT</name>
<accession>R7ZN94</accession>
<dbReference type="AlphaFoldDB" id="R7ZN94"/>
<evidence type="ECO:0000313" key="2">
    <source>
        <dbReference type="Proteomes" id="UP000013909"/>
    </source>
</evidence>
<organism evidence="1 2">
    <name type="scientific">Lunatimonas lonarensis</name>
    <dbReference type="NCBI Taxonomy" id="1232681"/>
    <lineage>
        <taxon>Bacteria</taxon>
        <taxon>Pseudomonadati</taxon>
        <taxon>Bacteroidota</taxon>
        <taxon>Cytophagia</taxon>
        <taxon>Cytophagales</taxon>
        <taxon>Cyclobacteriaceae</taxon>
    </lineage>
</organism>
<dbReference type="Proteomes" id="UP000013909">
    <property type="component" value="Unassembled WGS sequence"/>
</dbReference>
<sequence length="84" mass="9960">MENLMTISSLGCLLLPLLDFFPKYLFYYLSVRSQEKTKQFQIERNHDLETLKEINRHKEFLALKNEVNNGDPAKNERAYRLPLA</sequence>
<evidence type="ECO:0000313" key="1">
    <source>
        <dbReference type="EMBL" id="EON75547.1"/>
    </source>
</evidence>
<comment type="caution">
    <text evidence="1">The sequence shown here is derived from an EMBL/GenBank/DDBJ whole genome shotgun (WGS) entry which is preliminary data.</text>
</comment>
<dbReference type="RefSeq" id="WP_010856077.1">
    <property type="nucleotide sequence ID" value="NZ_AQHR01000104.1"/>
</dbReference>